<dbReference type="InterPro" id="IPR009006">
    <property type="entry name" value="Ala_racemase/Decarboxylase_C"/>
</dbReference>
<feature type="domain" description="Orn/DAP/Arg decarboxylase 2 N-terminal" evidence="4">
    <location>
        <begin position="23"/>
        <end position="257"/>
    </location>
</feature>
<comment type="cofactor">
    <cofactor evidence="3">
        <name>pyridoxal 5'-phosphate</name>
        <dbReference type="ChEBI" id="CHEBI:597326"/>
    </cofactor>
</comment>
<dbReference type="SUPFAM" id="SSF50621">
    <property type="entry name" value="Alanine racemase C-terminal domain-like"/>
    <property type="match status" value="1"/>
</dbReference>
<evidence type="ECO:0000256" key="2">
    <source>
        <dbReference type="ARBA" id="ARBA00023115"/>
    </source>
</evidence>
<dbReference type="EMBL" id="OW240912">
    <property type="protein sequence ID" value="CAH2222219.1"/>
    <property type="molecule type" value="Genomic_DNA"/>
</dbReference>
<dbReference type="Gene3D" id="3.20.20.10">
    <property type="entry name" value="Alanine racemase"/>
    <property type="match status" value="1"/>
</dbReference>
<dbReference type="InterPro" id="IPR022644">
    <property type="entry name" value="De-COase2_N"/>
</dbReference>
<evidence type="ECO:0000256" key="3">
    <source>
        <dbReference type="PIRSR" id="PIRSR600183-50"/>
    </source>
</evidence>
<evidence type="ECO:0000313" key="6">
    <source>
        <dbReference type="Proteomes" id="UP001295444"/>
    </source>
</evidence>
<keyword evidence="2" id="KW-0620">Polyamine biosynthesis</keyword>
<reference evidence="5" key="1">
    <citation type="submission" date="2022-03" db="EMBL/GenBank/DDBJ databases">
        <authorList>
            <person name="Alioto T."/>
            <person name="Alioto T."/>
            <person name="Gomez Garrido J."/>
        </authorList>
    </citation>
    <scope>NUCLEOTIDE SEQUENCE</scope>
</reference>
<dbReference type="PANTHER" id="PTHR11482:SF4">
    <property type="entry name" value="ANTIZYME INHIBITOR 2"/>
    <property type="match status" value="1"/>
</dbReference>
<feature type="active site" description="Proton donor" evidence="3">
    <location>
        <position position="337"/>
    </location>
</feature>
<organism evidence="5 6">
    <name type="scientific">Pelobates cultripes</name>
    <name type="common">Western spadefoot toad</name>
    <dbReference type="NCBI Taxonomy" id="61616"/>
    <lineage>
        <taxon>Eukaryota</taxon>
        <taxon>Metazoa</taxon>
        <taxon>Chordata</taxon>
        <taxon>Craniata</taxon>
        <taxon>Vertebrata</taxon>
        <taxon>Euteleostomi</taxon>
        <taxon>Amphibia</taxon>
        <taxon>Batrachia</taxon>
        <taxon>Anura</taxon>
        <taxon>Pelobatoidea</taxon>
        <taxon>Pelobatidae</taxon>
        <taxon>Pelobates</taxon>
    </lineage>
</organism>
<gene>
    <name evidence="5" type="ORF">PECUL_23A049443</name>
</gene>
<evidence type="ECO:0000259" key="4">
    <source>
        <dbReference type="Pfam" id="PF02784"/>
    </source>
</evidence>
<name>A0AAD1VLL4_PELCU</name>
<feature type="modified residue" description="N6-(pyridoxal phosphate)lysine" evidence="3">
    <location>
        <position position="46"/>
    </location>
</feature>
<proteinExistence type="predicted"/>
<dbReference type="InterPro" id="IPR002433">
    <property type="entry name" value="Orn_de-COase"/>
</dbReference>
<accession>A0AAD1VLL4</accession>
<dbReference type="Pfam" id="PF02784">
    <property type="entry name" value="Orn_Arg_deC_N"/>
    <property type="match status" value="1"/>
</dbReference>
<dbReference type="InterPro" id="IPR000183">
    <property type="entry name" value="Orn/DAP/Arg_de-COase"/>
</dbReference>
<dbReference type="InterPro" id="IPR022653">
    <property type="entry name" value="De-COase2_pyr-phos_BS"/>
</dbReference>
<dbReference type="FunFam" id="3.20.20.10:FF:000006">
    <property type="entry name" value="Ornithine decarboxylase 1"/>
    <property type="match status" value="1"/>
</dbReference>
<evidence type="ECO:0000256" key="1">
    <source>
        <dbReference type="ARBA" id="ARBA00022898"/>
    </source>
</evidence>
<dbReference type="PRINTS" id="PR01179">
    <property type="entry name" value="ODADCRBXLASE"/>
</dbReference>
<dbReference type="Proteomes" id="UP001295444">
    <property type="component" value="Chromosome 01"/>
</dbReference>
<dbReference type="InterPro" id="IPR029066">
    <property type="entry name" value="PLP-binding_barrel"/>
</dbReference>
<dbReference type="GO" id="GO:0004586">
    <property type="term" value="F:ornithine decarboxylase activity"/>
    <property type="evidence" value="ECO:0007669"/>
    <property type="project" value="UniProtKB-ARBA"/>
</dbReference>
<dbReference type="PROSITE" id="PS00879">
    <property type="entry name" value="ODR_DC_2_2"/>
    <property type="match status" value="1"/>
</dbReference>
<dbReference type="FunFam" id="2.40.37.10:FF:000005">
    <property type="entry name" value="Ornithine decarboxylase"/>
    <property type="match status" value="1"/>
</dbReference>
<dbReference type="GO" id="GO:0005737">
    <property type="term" value="C:cytoplasm"/>
    <property type="evidence" value="ECO:0007669"/>
    <property type="project" value="TreeGrafter"/>
</dbReference>
<keyword evidence="6" id="KW-1185">Reference proteome</keyword>
<dbReference type="SUPFAM" id="SSF51419">
    <property type="entry name" value="PLP-binding barrel"/>
    <property type="match status" value="1"/>
</dbReference>
<dbReference type="AlphaFoldDB" id="A0AAD1VLL4"/>
<dbReference type="PRINTS" id="PR01182">
    <property type="entry name" value="ORNDCRBXLASE"/>
</dbReference>
<dbReference type="CDD" id="cd00622">
    <property type="entry name" value="PLPDE_III_ODC"/>
    <property type="match status" value="1"/>
</dbReference>
<dbReference type="InterPro" id="IPR022657">
    <property type="entry name" value="De-COase2_CS"/>
</dbReference>
<dbReference type="PROSITE" id="PS00878">
    <property type="entry name" value="ODR_DC_2_1"/>
    <property type="match status" value="1"/>
</dbReference>
<protein>
    <submittedName>
        <fullName evidence="5">Ornithine decarboxylase</fullName>
    </submittedName>
</protein>
<sequence>MKDCSGITRGKEERDAFLVADLGVVVKKHLDFIKLMPRVKPFYAVKCNNSRVVVKLLADLGAGFDCASKPEIEFVQEIGVKPEQIIYANPCKQISQIRFAAKSGVQMMTFDNEEELVKVSQSHPNAKMVLRITTDDSKSTICLSVKFGASLNVCRHLLEMAMKLNVEVIGVSFHVGSGCNDPKAFAQSIADARSVFEMASEFGHNMRLLDIGGGFPGTDNSEIKFEEFAAVVNPALDMHFTQDSSVDIIAEPGRYYVESAFSLAVNIIAKKEVQLVHSGSDGEENGTSKNVLYYVNDGIYGSFSCILYKHAHPKLVLHKKPSPTQPIYSSSLWGPTCDSSDQIAEHLRLPELYIGDWLLFDNIGAYTVATSCSFNGFLPPPIHFAMSHQRWEDVQLLRTGIAKAGKWMAPSKPHVLD</sequence>
<dbReference type="Gene3D" id="2.40.37.10">
    <property type="entry name" value="Lyase, Ornithine Decarboxylase, Chain A, domain 1"/>
    <property type="match status" value="1"/>
</dbReference>
<evidence type="ECO:0000313" key="5">
    <source>
        <dbReference type="EMBL" id="CAH2222219.1"/>
    </source>
</evidence>
<dbReference type="PANTHER" id="PTHR11482">
    <property type="entry name" value="ARGININE/DIAMINOPIMELATE/ORNITHINE DECARBOXYLASE"/>
    <property type="match status" value="1"/>
</dbReference>
<dbReference type="GO" id="GO:0033387">
    <property type="term" value="P:putrescine biosynthetic process from arginine, via ornithine"/>
    <property type="evidence" value="ECO:0007669"/>
    <property type="project" value="TreeGrafter"/>
</dbReference>
<keyword evidence="1 3" id="KW-0663">Pyridoxal phosphate</keyword>